<feature type="domain" description="HTH lysR-type" evidence="5">
    <location>
        <begin position="1"/>
        <end position="58"/>
    </location>
</feature>
<proteinExistence type="inferred from homology"/>
<evidence type="ECO:0000256" key="2">
    <source>
        <dbReference type="ARBA" id="ARBA00023015"/>
    </source>
</evidence>
<dbReference type="Pfam" id="PF03466">
    <property type="entry name" value="LysR_substrate"/>
    <property type="match status" value="1"/>
</dbReference>
<keyword evidence="3" id="KW-0238">DNA-binding</keyword>
<comment type="similarity">
    <text evidence="1">Belongs to the LysR transcriptional regulatory family.</text>
</comment>
<reference evidence="7 8" key="1">
    <citation type="submission" date="2019-07" db="EMBL/GenBank/DDBJ databases">
        <authorList>
            <person name="Brisse S."/>
            <person name="Rodrigues C."/>
            <person name="Thorpe H."/>
        </authorList>
    </citation>
    <scope>NUCLEOTIDE SEQUENCE [LARGE SCALE GENOMIC DNA]</scope>
    <source>
        <strain evidence="7">SB6422</strain>
    </source>
</reference>
<evidence type="ECO:0000256" key="1">
    <source>
        <dbReference type="ARBA" id="ARBA00009437"/>
    </source>
</evidence>
<dbReference type="PRINTS" id="PR00039">
    <property type="entry name" value="HTHLYSR"/>
</dbReference>
<dbReference type="Pfam" id="PF00126">
    <property type="entry name" value="HTH_1"/>
    <property type="match status" value="1"/>
</dbReference>
<dbReference type="SUPFAM" id="SSF53850">
    <property type="entry name" value="Periplasmic binding protein-like II"/>
    <property type="match status" value="1"/>
</dbReference>
<accession>A0A564L1S5</accession>
<organism evidence="7 8">
    <name type="scientific">Klebsiella huaxiensis</name>
    <dbReference type="NCBI Taxonomy" id="2153354"/>
    <lineage>
        <taxon>Bacteria</taxon>
        <taxon>Pseudomonadati</taxon>
        <taxon>Pseudomonadota</taxon>
        <taxon>Gammaproteobacteria</taxon>
        <taxon>Enterobacterales</taxon>
        <taxon>Enterobacteriaceae</taxon>
        <taxon>Klebsiella/Raoultella group</taxon>
        <taxon>Klebsiella</taxon>
    </lineage>
</organism>
<dbReference type="FunFam" id="1.10.10.10:FF:000001">
    <property type="entry name" value="LysR family transcriptional regulator"/>
    <property type="match status" value="1"/>
</dbReference>
<name>A0A564L1S5_9ENTR</name>
<reference evidence="6" key="2">
    <citation type="submission" date="2023-03" db="EMBL/GenBank/DDBJ databases">
        <title>identification of new KPC variant in Klebsiella huaxiensis from the Hospital Sewage Samples in China.</title>
        <authorList>
            <person name="Wu Y."/>
        </authorList>
    </citation>
    <scope>NUCLEOTIDE SEQUENCE</scope>
    <source>
        <strain evidence="6">ZR-9</strain>
    </source>
</reference>
<dbReference type="SUPFAM" id="SSF46785">
    <property type="entry name" value="Winged helix' DNA-binding domain"/>
    <property type="match status" value="1"/>
</dbReference>
<dbReference type="Proteomes" id="UP000317374">
    <property type="component" value="Unassembled WGS sequence"/>
</dbReference>
<dbReference type="InterPro" id="IPR005119">
    <property type="entry name" value="LysR_subst-bd"/>
</dbReference>
<dbReference type="Gene3D" id="3.40.190.10">
    <property type="entry name" value="Periplasmic binding protein-like II"/>
    <property type="match status" value="2"/>
</dbReference>
<sequence>MNHTTLQIFKTVAEEQSVTRAAKLLGRAQSNITTRIHQLEEELGVELFARGNKKMLLSPAGENFLGYAVKILSLAEEAKQALHPATPGGNFRMGAMDATAASRLPRLLPLFHTQCPEVTLTLKTQPTRQLILQVLDASLDCALVSLPQGAIPPDDLEYKSVFKEQLVMVLPADRQRFRFAAFPDGCTYRAAGEAFLKQSEEAEVEIQDVGSYHAMLACVASGGYACLLPQGVLDTLKLPEGSIIRPVGEALTQLIWRKGYTSPALEHMRQILESASDI</sequence>
<evidence type="ECO:0000313" key="9">
    <source>
        <dbReference type="Proteomes" id="UP001075001"/>
    </source>
</evidence>
<dbReference type="PROSITE" id="PS50931">
    <property type="entry name" value="HTH_LYSR"/>
    <property type="match status" value="1"/>
</dbReference>
<gene>
    <name evidence="7" type="primary">gltR_1</name>
    <name evidence="6" type="ORF">OXR69_015145</name>
    <name evidence="7" type="ORF">SB6422_02021</name>
</gene>
<dbReference type="GO" id="GO:0003700">
    <property type="term" value="F:DNA-binding transcription factor activity"/>
    <property type="evidence" value="ECO:0007669"/>
    <property type="project" value="InterPro"/>
</dbReference>
<dbReference type="Gene3D" id="1.10.10.10">
    <property type="entry name" value="Winged helix-like DNA-binding domain superfamily/Winged helix DNA-binding domain"/>
    <property type="match status" value="1"/>
</dbReference>
<dbReference type="PANTHER" id="PTHR30126:SF40">
    <property type="entry name" value="HTH-TYPE TRANSCRIPTIONAL REGULATOR GLTR"/>
    <property type="match status" value="1"/>
</dbReference>
<evidence type="ECO:0000256" key="3">
    <source>
        <dbReference type="ARBA" id="ARBA00023125"/>
    </source>
</evidence>
<dbReference type="RefSeq" id="WP_112215010.1">
    <property type="nucleotide sequence ID" value="NZ_CABGGQ010000056.1"/>
</dbReference>
<keyword evidence="9" id="KW-1185">Reference proteome</keyword>
<evidence type="ECO:0000313" key="7">
    <source>
        <dbReference type="EMBL" id="VUS75562.1"/>
    </source>
</evidence>
<keyword evidence="2" id="KW-0805">Transcription regulation</keyword>
<dbReference type="InterPro" id="IPR036390">
    <property type="entry name" value="WH_DNA-bd_sf"/>
</dbReference>
<dbReference type="GO" id="GO:0000976">
    <property type="term" value="F:transcription cis-regulatory region binding"/>
    <property type="evidence" value="ECO:0007669"/>
    <property type="project" value="TreeGrafter"/>
</dbReference>
<dbReference type="EMBL" id="JAPQEX020000001">
    <property type="protein sequence ID" value="MDG1643195.1"/>
    <property type="molecule type" value="Genomic_DNA"/>
</dbReference>
<evidence type="ECO:0000259" key="5">
    <source>
        <dbReference type="PROSITE" id="PS50931"/>
    </source>
</evidence>
<dbReference type="OrthoDB" id="464481at2"/>
<keyword evidence="4" id="KW-0804">Transcription</keyword>
<evidence type="ECO:0000256" key="4">
    <source>
        <dbReference type="ARBA" id="ARBA00023163"/>
    </source>
</evidence>
<dbReference type="InterPro" id="IPR000847">
    <property type="entry name" value="LysR_HTH_N"/>
</dbReference>
<evidence type="ECO:0000313" key="6">
    <source>
        <dbReference type="EMBL" id="MDG1643195.1"/>
    </source>
</evidence>
<dbReference type="PANTHER" id="PTHR30126">
    <property type="entry name" value="HTH-TYPE TRANSCRIPTIONAL REGULATOR"/>
    <property type="match status" value="1"/>
</dbReference>
<dbReference type="EMBL" id="CABGGW010000034">
    <property type="protein sequence ID" value="VUS75562.1"/>
    <property type="molecule type" value="Genomic_DNA"/>
</dbReference>
<dbReference type="AlphaFoldDB" id="A0A564L1S5"/>
<dbReference type="InterPro" id="IPR036388">
    <property type="entry name" value="WH-like_DNA-bd_sf"/>
</dbReference>
<evidence type="ECO:0000313" key="8">
    <source>
        <dbReference type="Proteomes" id="UP000317374"/>
    </source>
</evidence>
<protein>
    <submittedName>
        <fullName evidence="7">HTH-type transcriptional regulator GltR</fullName>
    </submittedName>
    <submittedName>
        <fullName evidence="6">LysR substrate-binding domain-containing protein</fullName>
    </submittedName>
</protein>
<dbReference type="Proteomes" id="UP001075001">
    <property type="component" value="Unassembled WGS sequence"/>
</dbReference>